<dbReference type="SUPFAM" id="SSF75620">
    <property type="entry name" value="Release factor"/>
    <property type="match status" value="1"/>
</dbReference>
<reference evidence="9 10" key="1">
    <citation type="submission" date="2023-10" db="EMBL/GenBank/DDBJ databases">
        <title>Roseovarius strain S88 nov., isolated from a marine algae.</title>
        <authorList>
            <person name="Lee M.W."/>
            <person name="Lee J.K."/>
            <person name="Kim J.M."/>
            <person name="Choi D.G."/>
            <person name="Baek J.H."/>
            <person name="Bayburt H."/>
            <person name="Jung J.J."/>
            <person name="Han D.M."/>
            <person name="Jeon C.O."/>
        </authorList>
    </citation>
    <scope>NUCLEOTIDE SEQUENCE [LARGE SCALE GENOMIC DNA]</scope>
    <source>
        <strain evidence="9 10">S88</strain>
    </source>
</reference>
<proteinExistence type="inferred from homology"/>
<feature type="region of interest" description="Disordered" evidence="7">
    <location>
        <begin position="276"/>
        <end position="297"/>
    </location>
</feature>
<comment type="subcellular location">
    <subcellularLocation>
        <location evidence="5">Cytoplasm</location>
    </subcellularLocation>
</comment>
<dbReference type="SMART" id="SM00937">
    <property type="entry name" value="PCRF"/>
    <property type="match status" value="1"/>
</dbReference>
<dbReference type="HAMAP" id="MF_00093">
    <property type="entry name" value="Rel_fac_1"/>
    <property type="match status" value="1"/>
</dbReference>
<evidence type="ECO:0000313" key="9">
    <source>
        <dbReference type="EMBL" id="WWR48338.1"/>
    </source>
</evidence>
<dbReference type="PANTHER" id="PTHR43804:SF7">
    <property type="entry name" value="LD18447P"/>
    <property type="match status" value="1"/>
</dbReference>
<evidence type="ECO:0000256" key="2">
    <source>
        <dbReference type="ARBA" id="ARBA00010835"/>
    </source>
</evidence>
<evidence type="ECO:0000259" key="8">
    <source>
        <dbReference type="PROSITE" id="PS00745"/>
    </source>
</evidence>
<dbReference type="InterPro" id="IPR005139">
    <property type="entry name" value="PCRF"/>
</dbReference>
<dbReference type="Pfam" id="PF00472">
    <property type="entry name" value="RF-1"/>
    <property type="match status" value="1"/>
</dbReference>
<dbReference type="Proteomes" id="UP001364156">
    <property type="component" value="Chromosome"/>
</dbReference>
<feature type="modified residue" description="N5-methylglutamine" evidence="5">
    <location>
        <position position="227"/>
    </location>
</feature>
<dbReference type="PROSITE" id="PS00745">
    <property type="entry name" value="RF_PROK_I"/>
    <property type="match status" value="1"/>
</dbReference>
<sequence length="349" mass="38689">MVPLERLAEITQRFEYIEAQMAEGGGDIAKLGREYAELRPVVEGIRAYRDVLDGIENAKAMLDDPEMKELAAEELAQLEGNLPGMEEALQLALLPRDEADARPAIVEIRPGTGGEEAALFAGDLLRMYQRYAEARGWSFDVIELNQTELGGIKEVVANVRGENVFARLKYESGVHRVQRVPETESGGRIHTSAATVAVLPEAEDVDIHIDANDIRIDTMRSSGAGGQHVNTTDSAVRITHLPSGIVVTSSEKSQHRNREIAMQVLKTRLYDMERQRAHDERSADRAAQVGSGDRSERIRTYNFPQGRMSDHRINLTLYKLDQIMQGDLDETIDALTADAQAKLLAEMNG</sequence>
<dbReference type="Gene3D" id="3.30.70.1660">
    <property type="match status" value="1"/>
</dbReference>
<comment type="function">
    <text evidence="1 5">Peptide chain release factor 1 directs the termination of translation in response to the peptide chain termination codons UAG and UAA.</text>
</comment>
<evidence type="ECO:0000256" key="1">
    <source>
        <dbReference type="ARBA" id="ARBA00002986"/>
    </source>
</evidence>
<evidence type="ECO:0000256" key="3">
    <source>
        <dbReference type="ARBA" id="ARBA00022481"/>
    </source>
</evidence>
<name>A0ABZ2HLW7_9RHOB</name>
<dbReference type="PANTHER" id="PTHR43804">
    <property type="entry name" value="LD18447P"/>
    <property type="match status" value="1"/>
</dbReference>
<protein>
    <recommendedName>
        <fullName evidence="5 6">Peptide chain release factor 1</fullName>
        <shortName evidence="5">RF-1</shortName>
    </recommendedName>
</protein>
<evidence type="ECO:0000313" key="10">
    <source>
        <dbReference type="Proteomes" id="UP001364156"/>
    </source>
</evidence>
<comment type="PTM">
    <text evidence="5">Methylated by PrmC. Methylation increases the termination efficiency of RF1.</text>
</comment>
<organism evidence="9 10">
    <name type="scientific">Roseovarius phycicola</name>
    <dbReference type="NCBI Taxonomy" id="3080976"/>
    <lineage>
        <taxon>Bacteria</taxon>
        <taxon>Pseudomonadati</taxon>
        <taxon>Pseudomonadota</taxon>
        <taxon>Alphaproteobacteria</taxon>
        <taxon>Rhodobacterales</taxon>
        <taxon>Roseobacteraceae</taxon>
        <taxon>Roseovarius</taxon>
    </lineage>
</organism>
<evidence type="ECO:0000256" key="7">
    <source>
        <dbReference type="SAM" id="MobiDB-lite"/>
    </source>
</evidence>
<dbReference type="InterPro" id="IPR000352">
    <property type="entry name" value="Pep_chain_release_fac_I"/>
</dbReference>
<dbReference type="Gene3D" id="3.30.160.20">
    <property type="match status" value="1"/>
</dbReference>
<keyword evidence="3 5" id="KW-0488">Methylation</keyword>
<evidence type="ECO:0000256" key="4">
    <source>
        <dbReference type="ARBA" id="ARBA00022917"/>
    </source>
</evidence>
<dbReference type="Pfam" id="PF03462">
    <property type="entry name" value="PCRF"/>
    <property type="match status" value="1"/>
</dbReference>
<dbReference type="InterPro" id="IPR045853">
    <property type="entry name" value="Pep_chain_release_fac_I_sf"/>
</dbReference>
<evidence type="ECO:0000256" key="5">
    <source>
        <dbReference type="HAMAP-Rule" id="MF_00093"/>
    </source>
</evidence>
<keyword evidence="10" id="KW-1185">Reference proteome</keyword>
<feature type="domain" description="Prokaryotic-type class I peptide chain release factors" evidence="8">
    <location>
        <begin position="220"/>
        <end position="236"/>
    </location>
</feature>
<keyword evidence="5" id="KW-0963">Cytoplasm</keyword>
<dbReference type="InterPro" id="IPR004373">
    <property type="entry name" value="RF-1"/>
</dbReference>
<dbReference type="Gene3D" id="6.10.140.1950">
    <property type="match status" value="1"/>
</dbReference>
<accession>A0ABZ2HLW7</accession>
<dbReference type="NCBIfam" id="TIGR00019">
    <property type="entry name" value="prfA"/>
    <property type="match status" value="1"/>
</dbReference>
<keyword evidence="4 5" id="KW-0648">Protein biosynthesis</keyword>
<dbReference type="EMBL" id="CP146069">
    <property type="protein sequence ID" value="WWR48338.1"/>
    <property type="molecule type" value="Genomic_DNA"/>
</dbReference>
<dbReference type="InterPro" id="IPR050057">
    <property type="entry name" value="Prokaryotic/Mito_RF"/>
</dbReference>
<gene>
    <name evidence="5 9" type="primary">prfA</name>
    <name evidence="9" type="ORF">RZ517_11505</name>
</gene>
<dbReference type="NCBIfam" id="NF001859">
    <property type="entry name" value="PRK00591.1"/>
    <property type="match status" value="1"/>
</dbReference>
<dbReference type="RefSeq" id="WP_338551142.1">
    <property type="nucleotide sequence ID" value="NZ_CP146069.1"/>
</dbReference>
<evidence type="ECO:0000256" key="6">
    <source>
        <dbReference type="NCBIfam" id="TIGR00019"/>
    </source>
</evidence>
<comment type="similarity">
    <text evidence="2 5">Belongs to the prokaryotic/mitochondrial release factor family.</text>
</comment>